<accession>A0AA39ULE6</accession>
<evidence type="ECO:0000313" key="2">
    <source>
        <dbReference type="Proteomes" id="UP001175228"/>
    </source>
</evidence>
<organism evidence="1 2">
    <name type="scientific">Armillaria luteobubalina</name>
    <dbReference type="NCBI Taxonomy" id="153913"/>
    <lineage>
        <taxon>Eukaryota</taxon>
        <taxon>Fungi</taxon>
        <taxon>Dikarya</taxon>
        <taxon>Basidiomycota</taxon>
        <taxon>Agaricomycotina</taxon>
        <taxon>Agaricomycetes</taxon>
        <taxon>Agaricomycetidae</taxon>
        <taxon>Agaricales</taxon>
        <taxon>Marasmiineae</taxon>
        <taxon>Physalacriaceae</taxon>
        <taxon>Armillaria</taxon>
    </lineage>
</organism>
<proteinExistence type="predicted"/>
<dbReference type="EMBL" id="JAUEPU010000022">
    <property type="protein sequence ID" value="KAK0494157.1"/>
    <property type="molecule type" value="Genomic_DNA"/>
</dbReference>
<gene>
    <name evidence="1" type="ORF">EDD18DRAFT_1107648</name>
</gene>
<dbReference type="AlphaFoldDB" id="A0AA39ULE6"/>
<comment type="caution">
    <text evidence="1">The sequence shown here is derived from an EMBL/GenBank/DDBJ whole genome shotgun (WGS) entry which is preliminary data.</text>
</comment>
<keyword evidence="2" id="KW-1185">Reference proteome</keyword>
<name>A0AA39ULE6_9AGAR</name>
<evidence type="ECO:0000313" key="1">
    <source>
        <dbReference type="EMBL" id="KAK0494157.1"/>
    </source>
</evidence>
<reference evidence="1" key="1">
    <citation type="submission" date="2023-06" db="EMBL/GenBank/DDBJ databases">
        <authorList>
            <consortium name="Lawrence Berkeley National Laboratory"/>
            <person name="Ahrendt S."/>
            <person name="Sahu N."/>
            <person name="Indic B."/>
            <person name="Wong-Bajracharya J."/>
            <person name="Merenyi Z."/>
            <person name="Ke H.-M."/>
            <person name="Monk M."/>
            <person name="Kocsube S."/>
            <person name="Drula E."/>
            <person name="Lipzen A."/>
            <person name="Balint B."/>
            <person name="Henrissat B."/>
            <person name="Andreopoulos B."/>
            <person name="Martin F.M."/>
            <person name="Harder C.B."/>
            <person name="Rigling D."/>
            <person name="Ford K.L."/>
            <person name="Foster G.D."/>
            <person name="Pangilinan J."/>
            <person name="Papanicolaou A."/>
            <person name="Barry K."/>
            <person name="LaButti K."/>
            <person name="Viragh M."/>
            <person name="Koriabine M."/>
            <person name="Yan M."/>
            <person name="Riley R."/>
            <person name="Champramary S."/>
            <person name="Plett K.L."/>
            <person name="Tsai I.J."/>
            <person name="Slot J."/>
            <person name="Sipos G."/>
            <person name="Plett J."/>
            <person name="Nagy L.G."/>
            <person name="Grigoriev I.V."/>
        </authorList>
    </citation>
    <scope>NUCLEOTIDE SEQUENCE</scope>
    <source>
        <strain evidence="1">HWK02</strain>
    </source>
</reference>
<sequence>MSIVGNGRIKKRNICQAINREMRKGAYLIQHMDTISARRKEDSAGFTSPSLGLQYFTESIPKGTSCTKLSALKEMLGSRGESSEGLTKDDSVAAIAAFRYHSKKDRTVYSVAG</sequence>
<protein>
    <submittedName>
        <fullName evidence="1">Uncharacterized protein</fullName>
    </submittedName>
</protein>
<dbReference type="Proteomes" id="UP001175228">
    <property type="component" value="Unassembled WGS sequence"/>
</dbReference>